<sequence>MANLKISESKTCASHLKSRIRFKFLGIWVETIKLYKCHEYDQPHISTPAPERFDTRAQRSWNLCVQAPIARKPRPLCLRVDVARLVLLDGKVYQLRASEEVCVRRRWRTKFYDRGGKFIPYPQSYSSEFAKRAVDGGKCYSIFTASCETLLITSYRSAVLVHDC</sequence>
<protein>
    <submittedName>
        <fullName evidence="1">Uncharacterized protein</fullName>
    </submittedName>
</protein>
<evidence type="ECO:0000313" key="2">
    <source>
        <dbReference type="Proteomes" id="UP000091918"/>
    </source>
</evidence>
<comment type="caution">
    <text evidence="1">The sequence shown here is derived from an EMBL/GenBank/DDBJ whole genome shotgun (WGS) entry which is preliminary data.</text>
</comment>
<reference evidence="1 2" key="1">
    <citation type="submission" date="2015-07" db="EMBL/GenBank/DDBJ databases">
        <title>Emmonsia species relationships and genome sequence.</title>
        <authorList>
            <person name="Cuomo C.A."/>
            <person name="Schwartz I.S."/>
            <person name="Kenyon C."/>
            <person name="de Hoog G.S."/>
            <person name="Govender N.P."/>
            <person name="Botha A."/>
            <person name="Moreno L."/>
            <person name="de Vries M."/>
            <person name="Munoz J.F."/>
            <person name="Stielow J.B."/>
        </authorList>
    </citation>
    <scope>NUCLEOTIDE SEQUENCE [LARGE SCALE GENOMIC DNA]</scope>
    <source>
        <strain evidence="1 2">CBS 136260</strain>
    </source>
</reference>
<gene>
    <name evidence="1" type="ORF">ACJ72_06012</name>
</gene>
<keyword evidence="2" id="KW-1185">Reference proteome</keyword>
<evidence type="ECO:0000313" key="1">
    <source>
        <dbReference type="EMBL" id="OAX79662.1"/>
    </source>
</evidence>
<dbReference type="Proteomes" id="UP000091918">
    <property type="component" value="Unassembled WGS sequence"/>
</dbReference>
<name>A0A1B7NSA0_9EURO</name>
<proteinExistence type="predicted"/>
<dbReference type="EMBL" id="LGUA01000941">
    <property type="protein sequence ID" value="OAX79662.1"/>
    <property type="molecule type" value="Genomic_DNA"/>
</dbReference>
<accession>A0A1B7NSA0</accession>
<dbReference type="AlphaFoldDB" id="A0A1B7NSA0"/>
<organism evidence="1 2">
    <name type="scientific">Emergomyces africanus</name>
    <dbReference type="NCBI Taxonomy" id="1955775"/>
    <lineage>
        <taxon>Eukaryota</taxon>
        <taxon>Fungi</taxon>
        <taxon>Dikarya</taxon>
        <taxon>Ascomycota</taxon>
        <taxon>Pezizomycotina</taxon>
        <taxon>Eurotiomycetes</taxon>
        <taxon>Eurotiomycetidae</taxon>
        <taxon>Onygenales</taxon>
        <taxon>Ajellomycetaceae</taxon>
        <taxon>Emergomyces</taxon>
    </lineage>
</organism>